<name>A0A413RLL9_9CELL</name>
<dbReference type="InterPro" id="IPR011051">
    <property type="entry name" value="RmlC_Cupin_sf"/>
</dbReference>
<dbReference type="Gene3D" id="2.60.120.10">
    <property type="entry name" value="Jelly Rolls"/>
    <property type="match status" value="1"/>
</dbReference>
<dbReference type="Pfam" id="PF07883">
    <property type="entry name" value="Cupin_2"/>
    <property type="match status" value="1"/>
</dbReference>
<feature type="domain" description="Cupin type-2" evidence="1">
    <location>
        <begin position="24"/>
        <end position="82"/>
    </location>
</feature>
<dbReference type="CDD" id="cd02233">
    <property type="entry name" value="cupin_HNL-like"/>
    <property type="match status" value="1"/>
</dbReference>
<dbReference type="SUPFAM" id="SSF51182">
    <property type="entry name" value="RmlC-like cupins"/>
    <property type="match status" value="1"/>
</dbReference>
<reference evidence="2 3" key="1">
    <citation type="submission" date="2018-08" db="EMBL/GenBank/DDBJ databases">
        <title>Cellulomonas rhizosphaerae sp. nov., a novel actinomycete isolated from soil.</title>
        <authorList>
            <person name="Tian Y."/>
        </authorList>
    </citation>
    <scope>NUCLEOTIDE SEQUENCE [LARGE SCALE GENOMIC DNA]</scope>
    <source>
        <strain evidence="2 3">NEAU-TCZ24</strain>
    </source>
</reference>
<evidence type="ECO:0000259" key="1">
    <source>
        <dbReference type="Pfam" id="PF07883"/>
    </source>
</evidence>
<keyword evidence="3" id="KW-1185">Reference proteome</keyword>
<evidence type="ECO:0000313" key="3">
    <source>
        <dbReference type="Proteomes" id="UP000283374"/>
    </source>
</evidence>
<dbReference type="Proteomes" id="UP000283374">
    <property type="component" value="Unassembled WGS sequence"/>
</dbReference>
<dbReference type="EMBL" id="QWKP01000192">
    <property type="protein sequence ID" value="RHA40770.1"/>
    <property type="molecule type" value="Genomic_DNA"/>
</dbReference>
<dbReference type="InterPro" id="IPR047263">
    <property type="entry name" value="HNL-like_cupin"/>
</dbReference>
<gene>
    <name evidence="2" type="ORF">D1825_09700</name>
</gene>
<proteinExistence type="predicted"/>
<sequence length="117" mass="13185">MFTGDVWFDVLAAPPVPARIRVNTVRFAPGAHTFWHRHARGQTLHVTEGTARVGTRDGRVLEVRRGETIWTPPGEWHWHGAAPETFMTHLAMWEVADPDEGPDTEWAEAITDDEYGA</sequence>
<dbReference type="OrthoDB" id="9802489at2"/>
<comment type="caution">
    <text evidence="2">The sequence shown here is derived from an EMBL/GenBank/DDBJ whole genome shotgun (WGS) entry which is preliminary data.</text>
</comment>
<organism evidence="2 3">
    <name type="scientific">Cellulomonas rhizosphaerae</name>
    <dbReference type="NCBI Taxonomy" id="2293719"/>
    <lineage>
        <taxon>Bacteria</taxon>
        <taxon>Bacillati</taxon>
        <taxon>Actinomycetota</taxon>
        <taxon>Actinomycetes</taxon>
        <taxon>Micrococcales</taxon>
        <taxon>Cellulomonadaceae</taxon>
        <taxon>Cellulomonas</taxon>
    </lineage>
</organism>
<dbReference type="InterPro" id="IPR013096">
    <property type="entry name" value="Cupin_2"/>
</dbReference>
<dbReference type="PANTHER" id="PTHR43698:SF1">
    <property type="entry name" value="BLL4564 PROTEIN"/>
    <property type="match status" value="1"/>
</dbReference>
<dbReference type="PANTHER" id="PTHR43698">
    <property type="entry name" value="RIBD C-TERMINAL DOMAIN CONTAINING PROTEIN"/>
    <property type="match status" value="1"/>
</dbReference>
<dbReference type="AlphaFoldDB" id="A0A413RLL9"/>
<evidence type="ECO:0000313" key="2">
    <source>
        <dbReference type="EMBL" id="RHA40770.1"/>
    </source>
</evidence>
<accession>A0A413RLL9</accession>
<dbReference type="InterPro" id="IPR014710">
    <property type="entry name" value="RmlC-like_jellyroll"/>
</dbReference>
<protein>
    <submittedName>
        <fullName evidence="2">Cupin domain-containing protein</fullName>
    </submittedName>
</protein>